<keyword evidence="1" id="KW-1133">Transmembrane helix</keyword>
<feature type="transmembrane region" description="Helical" evidence="1">
    <location>
        <begin position="12"/>
        <end position="32"/>
    </location>
</feature>
<dbReference type="Proteomes" id="UP000177354">
    <property type="component" value="Unassembled WGS sequence"/>
</dbReference>
<evidence type="ECO:0000313" key="2">
    <source>
        <dbReference type="EMBL" id="OGG05551.1"/>
    </source>
</evidence>
<comment type="caution">
    <text evidence="2">The sequence shown here is derived from an EMBL/GenBank/DDBJ whole genome shotgun (WGS) entry which is preliminary data.</text>
</comment>
<evidence type="ECO:0008006" key="4">
    <source>
        <dbReference type="Google" id="ProtNLM"/>
    </source>
</evidence>
<organism evidence="2 3">
    <name type="scientific">Candidatus Gottesmanbacteria bacterium RIFCSPHIGHO2_01_FULL_40_15</name>
    <dbReference type="NCBI Taxonomy" id="1798376"/>
    <lineage>
        <taxon>Bacteria</taxon>
        <taxon>Candidatus Gottesmaniibacteriota</taxon>
    </lineage>
</organism>
<sequence>MIVLPEKFRKYLPFAGLALLILIALTPGIYFYNKYRQTQKILSASSDLPSNELQQIISKVGNLIELPQNETPTLATVTDKDRLTNQPFFANSKNGDKVLIYPDSKKAYLFRPSSGKLVEVAPVNVSSPSATPQSNVQEFDKQSKFSVILYNGTKISGLTRTYENQIKKDFPNMEVIERENASKNDYQKSVLVALKGNQIDKAEQLAGFLGLSLQSMPDGEAASPSADFLIILGTDKSV</sequence>
<keyword evidence="1" id="KW-0812">Transmembrane</keyword>
<dbReference type="EMBL" id="MFJF01000030">
    <property type="protein sequence ID" value="OGG05551.1"/>
    <property type="molecule type" value="Genomic_DNA"/>
</dbReference>
<evidence type="ECO:0000256" key="1">
    <source>
        <dbReference type="SAM" id="Phobius"/>
    </source>
</evidence>
<protein>
    <recommendedName>
        <fullName evidence="4">LytR/CpsA/Psr regulator C-terminal domain-containing protein</fullName>
    </recommendedName>
</protein>
<gene>
    <name evidence="2" type="ORF">A2777_06380</name>
</gene>
<accession>A0A1F5YZF1</accession>
<evidence type="ECO:0000313" key="3">
    <source>
        <dbReference type="Proteomes" id="UP000177354"/>
    </source>
</evidence>
<name>A0A1F5YZF1_9BACT</name>
<dbReference type="AlphaFoldDB" id="A0A1F5YZF1"/>
<keyword evidence="1" id="KW-0472">Membrane</keyword>
<proteinExistence type="predicted"/>
<reference evidence="2 3" key="1">
    <citation type="journal article" date="2016" name="Nat. Commun.">
        <title>Thousands of microbial genomes shed light on interconnected biogeochemical processes in an aquifer system.</title>
        <authorList>
            <person name="Anantharaman K."/>
            <person name="Brown C.T."/>
            <person name="Hug L.A."/>
            <person name="Sharon I."/>
            <person name="Castelle C.J."/>
            <person name="Probst A.J."/>
            <person name="Thomas B.C."/>
            <person name="Singh A."/>
            <person name="Wilkins M.J."/>
            <person name="Karaoz U."/>
            <person name="Brodie E.L."/>
            <person name="Williams K.H."/>
            <person name="Hubbard S.S."/>
            <person name="Banfield J.F."/>
        </authorList>
    </citation>
    <scope>NUCLEOTIDE SEQUENCE [LARGE SCALE GENOMIC DNA]</scope>
</reference>